<protein>
    <submittedName>
        <fullName evidence="3">Uncharacterized protein</fullName>
    </submittedName>
</protein>
<dbReference type="OrthoDB" id="10624714at2759"/>
<dbReference type="Proteomes" id="UP000192257">
    <property type="component" value="Unassembled WGS sequence"/>
</dbReference>
<evidence type="ECO:0000313" key="3">
    <source>
        <dbReference type="EMBL" id="ORC91496.1"/>
    </source>
</evidence>
<sequence>MSSEAEFDVSQLELRLEELQAIWHAAKENFSYVPSAQRRSSLRSTSSSPPNMKRSQSQEIHTTTNNPRVPLNATVGNIRRNSIQPRATDQREPNMRSTIAAGRRDIASRSASRSPSRSPLPISLKRMGRREKKDTNSDRSTSSRILPPLESSISRHHH</sequence>
<organism evidence="3 4">
    <name type="scientific">Trypanosoma theileri</name>
    <dbReference type="NCBI Taxonomy" id="67003"/>
    <lineage>
        <taxon>Eukaryota</taxon>
        <taxon>Discoba</taxon>
        <taxon>Euglenozoa</taxon>
        <taxon>Kinetoplastea</taxon>
        <taxon>Metakinetoplastina</taxon>
        <taxon>Trypanosomatida</taxon>
        <taxon>Trypanosomatidae</taxon>
        <taxon>Trypanosoma</taxon>
    </lineage>
</organism>
<feature type="compositionally biased region" description="Polar residues" evidence="2">
    <location>
        <begin position="49"/>
        <end position="67"/>
    </location>
</feature>
<evidence type="ECO:0000256" key="1">
    <source>
        <dbReference type="SAM" id="Coils"/>
    </source>
</evidence>
<comment type="caution">
    <text evidence="3">The sequence shown here is derived from an EMBL/GenBank/DDBJ whole genome shotgun (WGS) entry which is preliminary data.</text>
</comment>
<dbReference type="VEuPathDB" id="TriTrypDB:TM35_000065010"/>
<feature type="coiled-coil region" evidence="1">
    <location>
        <begin position="2"/>
        <end position="29"/>
    </location>
</feature>
<evidence type="ECO:0000256" key="2">
    <source>
        <dbReference type="SAM" id="MobiDB-lite"/>
    </source>
</evidence>
<dbReference type="AlphaFoldDB" id="A0A1X0P3H3"/>
<feature type="region of interest" description="Disordered" evidence="2">
    <location>
        <begin position="33"/>
        <end position="158"/>
    </location>
</feature>
<accession>A0A1X0P3H3</accession>
<feature type="compositionally biased region" description="Low complexity" evidence="2">
    <location>
        <begin position="35"/>
        <end position="48"/>
    </location>
</feature>
<feature type="compositionally biased region" description="Low complexity" evidence="2">
    <location>
        <begin position="108"/>
        <end position="124"/>
    </location>
</feature>
<name>A0A1X0P3H3_9TRYP</name>
<feature type="non-terminal residue" evidence="3">
    <location>
        <position position="158"/>
    </location>
</feature>
<keyword evidence="4" id="KW-1185">Reference proteome</keyword>
<dbReference type="GeneID" id="39983318"/>
<dbReference type="EMBL" id="NBCO01000006">
    <property type="protein sequence ID" value="ORC91496.1"/>
    <property type="molecule type" value="Genomic_DNA"/>
</dbReference>
<gene>
    <name evidence="3" type="ORF">TM35_000065010</name>
</gene>
<dbReference type="RefSeq" id="XP_028885562.1">
    <property type="nucleotide sequence ID" value="XM_029023538.1"/>
</dbReference>
<evidence type="ECO:0000313" key="4">
    <source>
        <dbReference type="Proteomes" id="UP000192257"/>
    </source>
</evidence>
<keyword evidence="1" id="KW-0175">Coiled coil</keyword>
<proteinExistence type="predicted"/>
<reference evidence="3 4" key="1">
    <citation type="submission" date="2017-03" db="EMBL/GenBank/DDBJ databases">
        <title>An alternative strategy for trypanosome survival in the mammalian bloodstream revealed through genome and transcriptome analysis of the ubiquitous bovine parasite Trypanosoma (Megatrypanum) theileri.</title>
        <authorList>
            <person name="Kelly S."/>
            <person name="Ivens A."/>
            <person name="Mott A."/>
            <person name="O'Neill E."/>
            <person name="Emms D."/>
            <person name="Macleod O."/>
            <person name="Voorheis P."/>
            <person name="Matthews J."/>
            <person name="Matthews K."/>
            <person name="Carrington M."/>
        </authorList>
    </citation>
    <scope>NUCLEOTIDE SEQUENCE [LARGE SCALE GENOMIC DNA]</scope>
    <source>
        <strain evidence="3">Edinburgh</strain>
    </source>
</reference>